<dbReference type="InterPro" id="IPR005467">
    <property type="entry name" value="His_kinase_dom"/>
</dbReference>
<evidence type="ECO:0000256" key="7">
    <source>
        <dbReference type="ARBA" id="ARBA00022840"/>
    </source>
</evidence>
<evidence type="ECO:0000256" key="10">
    <source>
        <dbReference type="SAM" id="Phobius"/>
    </source>
</evidence>
<dbReference type="InterPro" id="IPR036890">
    <property type="entry name" value="HATPase_C_sf"/>
</dbReference>
<sequence length="595" mass="63904">MPNMAKQSRLLLASAIAVPALVFVTAATWNRNEVLRDSTSTVERTAAVMHEHAAKVFDTAELILAHVDEHTRSMSRDQIVGPQTNAFLARAIASLDQVVSVWITDADGVVQAGSQPWSKDVRLSDRPFFQAHVNNPAEETQIGSWFVGRATGIPSFAMSRRRTSPDGSFNGVIHVSLSPEYFQRFYQDVIPPTTFAAVLARSDGAVLAREPQVPAGQTVVFSPGNPLRAAMGRGQSMGTVVTASASDGEEIILAFRQIGSRPAYVAYAAKTDALLGRWRRNLLTYGAVALAASLVLVLVSLFTLRRMRAERAALQFAAEEGQRRLAMEERLKQTQKMEALGQLAGGVAHDFNNAAAVVLAGLTLLEKRHARLLDEGGAEVRRLIAGISEGAERGAMVTRRLLTFSRRDELHAEDVDLARFVDDLEAVLMISLPPGMSIRAKVEGTTPHAHVDPGQLRTVLINLVINARDAMPAGGTISLGAEPGGAVVGEADEDRPPTAPFVRIFVSDTGTGMNQETLKRAAEPFFTTKPSGQGTGLGLSMAHGFAAQSGGSMRIESEPGQGTTVSLWLPASRNAATPPKPPGDQRQRRVHRGVE</sequence>
<keyword evidence="13" id="KW-1185">Reference proteome</keyword>
<accession>A0ABS9WCI9</accession>
<dbReference type="EMBL" id="JALBUU010000125">
    <property type="protein sequence ID" value="MCI0757021.1"/>
    <property type="molecule type" value="Genomic_DNA"/>
</dbReference>
<evidence type="ECO:0000256" key="8">
    <source>
        <dbReference type="ARBA" id="ARBA00023012"/>
    </source>
</evidence>
<keyword evidence="6" id="KW-0418">Kinase</keyword>
<feature type="transmembrane region" description="Helical" evidence="10">
    <location>
        <begin position="282"/>
        <end position="304"/>
    </location>
</feature>
<dbReference type="EC" id="2.7.13.3" evidence="2"/>
<dbReference type="SUPFAM" id="SSF55874">
    <property type="entry name" value="ATPase domain of HSP90 chaperone/DNA topoisomerase II/histidine kinase"/>
    <property type="match status" value="1"/>
</dbReference>
<feature type="domain" description="Histidine kinase" evidence="11">
    <location>
        <begin position="346"/>
        <end position="573"/>
    </location>
</feature>
<proteinExistence type="predicted"/>
<dbReference type="RefSeq" id="WP_120006872.1">
    <property type="nucleotide sequence ID" value="NZ_JALBUU010000125.1"/>
</dbReference>
<dbReference type="Gene3D" id="1.10.287.130">
    <property type="match status" value="1"/>
</dbReference>
<dbReference type="CDD" id="cd00082">
    <property type="entry name" value="HisKA"/>
    <property type="match status" value="1"/>
</dbReference>
<name>A0ABS9WCI9_9PROT</name>
<keyword evidence="10" id="KW-0472">Membrane</keyword>
<feature type="region of interest" description="Disordered" evidence="9">
    <location>
        <begin position="550"/>
        <end position="595"/>
    </location>
</feature>
<evidence type="ECO:0000256" key="3">
    <source>
        <dbReference type="ARBA" id="ARBA00022553"/>
    </source>
</evidence>
<gene>
    <name evidence="12" type="ORF">MON41_25635</name>
</gene>
<dbReference type="Pfam" id="PF22588">
    <property type="entry name" value="dCache_1_like"/>
    <property type="match status" value="1"/>
</dbReference>
<evidence type="ECO:0000313" key="13">
    <source>
        <dbReference type="Proteomes" id="UP001201985"/>
    </source>
</evidence>
<dbReference type="Pfam" id="PF02518">
    <property type="entry name" value="HATPase_c"/>
    <property type="match status" value="1"/>
</dbReference>
<dbReference type="CDD" id="cd12915">
    <property type="entry name" value="PDC2_DGC_like"/>
    <property type="match status" value="1"/>
</dbReference>
<protein>
    <recommendedName>
        <fullName evidence="2">histidine kinase</fullName>
        <ecNumber evidence="2">2.7.13.3</ecNumber>
    </recommendedName>
</protein>
<keyword evidence="10" id="KW-0812">Transmembrane</keyword>
<keyword evidence="10" id="KW-1133">Transmembrane helix</keyword>
<keyword evidence="5" id="KW-0547">Nucleotide-binding</keyword>
<dbReference type="InterPro" id="IPR036097">
    <property type="entry name" value="HisK_dim/P_sf"/>
</dbReference>
<keyword evidence="4" id="KW-0808">Transferase</keyword>
<dbReference type="PANTHER" id="PTHR43065:SF46">
    <property type="entry name" value="C4-DICARBOXYLATE TRANSPORT SENSOR PROTEIN DCTB"/>
    <property type="match status" value="1"/>
</dbReference>
<dbReference type="PROSITE" id="PS50109">
    <property type="entry name" value="HIS_KIN"/>
    <property type="match status" value="1"/>
</dbReference>
<dbReference type="SMART" id="SM00387">
    <property type="entry name" value="HATPase_c"/>
    <property type="match status" value="1"/>
</dbReference>
<dbReference type="InterPro" id="IPR004358">
    <property type="entry name" value="Sig_transdc_His_kin-like_C"/>
</dbReference>
<dbReference type="Proteomes" id="UP001201985">
    <property type="component" value="Unassembled WGS sequence"/>
</dbReference>
<evidence type="ECO:0000256" key="6">
    <source>
        <dbReference type="ARBA" id="ARBA00022777"/>
    </source>
</evidence>
<evidence type="ECO:0000256" key="5">
    <source>
        <dbReference type="ARBA" id="ARBA00022741"/>
    </source>
</evidence>
<dbReference type="SMART" id="SM00388">
    <property type="entry name" value="HisKA"/>
    <property type="match status" value="1"/>
</dbReference>
<comment type="catalytic activity">
    <reaction evidence="1">
        <text>ATP + protein L-histidine = ADP + protein N-phospho-L-histidine.</text>
        <dbReference type="EC" id="2.7.13.3"/>
    </reaction>
</comment>
<evidence type="ECO:0000256" key="1">
    <source>
        <dbReference type="ARBA" id="ARBA00000085"/>
    </source>
</evidence>
<evidence type="ECO:0000256" key="4">
    <source>
        <dbReference type="ARBA" id="ARBA00022679"/>
    </source>
</evidence>
<dbReference type="SUPFAM" id="SSF47384">
    <property type="entry name" value="Homodimeric domain of signal transducing histidine kinase"/>
    <property type="match status" value="1"/>
</dbReference>
<dbReference type="CDD" id="cd12914">
    <property type="entry name" value="PDC1_DGC_like"/>
    <property type="match status" value="1"/>
</dbReference>
<keyword evidence="3" id="KW-0597">Phosphoprotein</keyword>
<dbReference type="PANTHER" id="PTHR43065">
    <property type="entry name" value="SENSOR HISTIDINE KINASE"/>
    <property type="match status" value="1"/>
</dbReference>
<keyword evidence="7 12" id="KW-0067">ATP-binding</keyword>
<dbReference type="GO" id="GO:0005524">
    <property type="term" value="F:ATP binding"/>
    <property type="evidence" value="ECO:0007669"/>
    <property type="project" value="UniProtKB-KW"/>
</dbReference>
<feature type="compositionally biased region" description="Basic and acidic residues" evidence="9">
    <location>
        <begin position="583"/>
        <end position="595"/>
    </location>
</feature>
<evidence type="ECO:0000313" key="12">
    <source>
        <dbReference type="EMBL" id="MCI0757021.1"/>
    </source>
</evidence>
<dbReference type="PRINTS" id="PR00344">
    <property type="entry name" value="BCTRLSENSOR"/>
</dbReference>
<dbReference type="InterPro" id="IPR054327">
    <property type="entry name" value="His-kinase-like_sensor"/>
</dbReference>
<reference evidence="12 13" key="1">
    <citation type="submission" date="2022-03" db="EMBL/GenBank/DDBJ databases">
        <title>Complete genome analysis of Roseomonas KG 17.1 : a prolific producer of plant growth promoters.</title>
        <authorList>
            <person name="Saadouli I."/>
            <person name="Najjari A."/>
            <person name="Mosbah A."/>
            <person name="Ouzari H.I."/>
        </authorList>
    </citation>
    <scope>NUCLEOTIDE SEQUENCE [LARGE SCALE GENOMIC DNA]</scope>
    <source>
        <strain evidence="12 13">KG17-1</strain>
    </source>
</reference>
<evidence type="ECO:0000259" key="11">
    <source>
        <dbReference type="PROSITE" id="PS50109"/>
    </source>
</evidence>
<organism evidence="12 13">
    <name type="scientific">Teichococcus vastitatis</name>
    <dbReference type="NCBI Taxonomy" id="2307076"/>
    <lineage>
        <taxon>Bacteria</taxon>
        <taxon>Pseudomonadati</taxon>
        <taxon>Pseudomonadota</taxon>
        <taxon>Alphaproteobacteria</taxon>
        <taxon>Acetobacterales</taxon>
        <taxon>Roseomonadaceae</taxon>
        <taxon>Roseomonas</taxon>
    </lineage>
</organism>
<dbReference type="InterPro" id="IPR003594">
    <property type="entry name" value="HATPase_dom"/>
</dbReference>
<dbReference type="InterPro" id="IPR003661">
    <property type="entry name" value="HisK_dim/P_dom"/>
</dbReference>
<comment type="caution">
    <text evidence="12">The sequence shown here is derived from an EMBL/GenBank/DDBJ whole genome shotgun (WGS) entry which is preliminary data.</text>
</comment>
<dbReference type="Gene3D" id="3.30.450.20">
    <property type="entry name" value="PAS domain"/>
    <property type="match status" value="2"/>
</dbReference>
<keyword evidence="8" id="KW-0902">Two-component regulatory system</keyword>
<evidence type="ECO:0000256" key="9">
    <source>
        <dbReference type="SAM" id="MobiDB-lite"/>
    </source>
</evidence>
<dbReference type="Gene3D" id="3.30.565.10">
    <property type="entry name" value="Histidine kinase-like ATPase, C-terminal domain"/>
    <property type="match status" value="1"/>
</dbReference>
<evidence type="ECO:0000256" key="2">
    <source>
        <dbReference type="ARBA" id="ARBA00012438"/>
    </source>
</evidence>